<dbReference type="Pfam" id="PF02515">
    <property type="entry name" value="CoA_transf_3"/>
    <property type="match status" value="3"/>
</dbReference>
<dbReference type="RefSeq" id="WP_158230339.1">
    <property type="nucleotide sequence ID" value="NZ_MOMC01000015.1"/>
</dbReference>
<evidence type="ECO:0008006" key="6">
    <source>
        <dbReference type="Google" id="ProtNLM"/>
    </source>
</evidence>
<evidence type="ECO:0000313" key="5">
    <source>
        <dbReference type="Proteomes" id="UP000188929"/>
    </source>
</evidence>
<feature type="region of interest" description="Disordered" evidence="3">
    <location>
        <begin position="344"/>
        <end position="385"/>
    </location>
</feature>
<dbReference type="InterPro" id="IPR044855">
    <property type="entry name" value="CoA-Trfase_III_dom3_sf"/>
</dbReference>
<dbReference type="EMBL" id="MOMC01000015">
    <property type="protein sequence ID" value="ONH31708.1"/>
    <property type="molecule type" value="Genomic_DNA"/>
</dbReference>
<sequence length="764" mass="79811">MTDTPELPALAGVRVLDAGRGISGPLAGMVLGDFGAEVIRLDDPADAHHRTRPGAVVWDRNKTVIPPEFGPALAAEADLVLTSDRRTAAALGLGLDAEPPAGVVHLHLPLWREEVDLDPFTRDRMVSADFGAARRQTSFGGGPVDEVYPFLAYMQGTWGAVCGIAALVERARTGHGQRVVVDPLHGSMVTTITTMLVSPTEPLPDTTVGPGGPNPTFGTYRCADGEWLFVGALGSKFQDLLFTCLGTTDVVDDPRIQNVRERLYAPANRGWVRARLTEAFLRRDRAAWLAELTAAGCPVSPVGDRDDWLDHPQVAALGQRIELDDPLVGPSVVVGAGADLSRGALRHHQPRRLQERAAWRPRSGEPPAPSAEPPAPSTERPAGSGPLAGITVADLGTVLAGPYAGMLLAALGANVLKIETVRGDEMRLRGYGIGRGQRGLGIDLRDPDGYAAFLRVVAGSDVVLDNYRPGVLERLRIDDATLRATNAEVVTTSITGYGGVGPLGGQPGYDPVVQALTGIMKAQGGAAEPVFSTLSINDVTVACLAALGTCAALYQRAVGRGGQHVSTSLAHAATYMQSGELVRYAGRPPAGTGGRDFPGPGALSRFYACADGWVRVHLRDAGQAVAAGLATSADATEAELTERLGAAIGVLSSGEVVAAVGAAGGAAVRARDFREVTGDPELLGDGHVVELVWPDGNSTFLPHHLATFSGHAPHPVMKAAGHGEHSRELLAEAGLTDEEIARLVDAGVVVVGEPMHSVVGVGYR</sequence>
<gene>
    <name evidence="4" type="ORF">BL253_08580</name>
</gene>
<keyword evidence="5" id="KW-1185">Reference proteome</keyword>
<evidence type="ECO:0000256" key="1">
    <source>
        <dbReference type="ARBA" id="ARBA00008383"/>
    </source>
</evidence>
<reference evidence="5" key="1">
    <citation type="submission" date="2016-10" db="EMBL/GenBank/DDBJ databases">
        <title>Frankia sp. NRRL B-16386 Genome sequencing.</title>
        <authorList>
            <person name="Ghodhbane-Gtari F."/>
            <person name="Swanson E."/>
            <person name="Gueddou A."/>
            <person name="Hezbri K."/>
            <person name="Ktari K."/>
            <person name="Nouioui I."/>
            <person name="Morris K."/>
            <person name="Simpson S."/>
            <person name="Abebe-Akele F."/>
            <person name="Thomas K."/>
            <person name="Gtari M."/>
            <person name="Tisa L.S."/>
        </authorList>
    </citation>
    <scope>NUCLEOTIDE SEQUENCE [LARGE SCALE GENOMIC DNA]</scope>
    <source>
        <strain evidence="5">NRRL B-16386</strain>
    </source>
</reference>
<organism evidence="4 5">
    <name type="scientific">Pseudofrankia asymbiotica</name>
    <dbReference type="NCBI Taxonomy" id="1834516"/>
    <lineage>
        <taxon>Bacteria</taxon>
        <taxon>Bacillati</taxon>
        <taxon>Actinomycetota</taxon>
        <taxon>Actinomycetes</taxon>
        <taxon>Frankiales</taxon>
        <taxon>Frankiaceae</taxon>
        <taxon>Pseudofrankia</taxon>
    </lineage>
</organism>
<dbReference type="STRING" id="1834516.BL253_08580"/>
<evidence type="ECO:0000256" key="3">
    <source>
        <dbReference type="SAM" id="MobiDB-lite"/>
    </source>
</evidence>
<dbReference type="AlphaFoldDB" id="A0A1V2IEU6"/>
<accession>A0A1V2IEU6</accession>
<evidence type="ECO:0000256" key="2">
    <source>
        <dbReference type="ARBA" id="ARBA00022679"/>
    </source>
</evidence>
<dbReference type="Gene3D" id="3.40.50.10540">
    <property type="entry name" value="Crotonobetainyl-coa:carnitine coa-transferase, domain 1"/>
    <property type="match status" value="2"/>
</dbReference>
<feature type="compositionally biased region" description="Pro residues" evidence="3">
    <location>
        <begin position="364"/>
        <end position="376"/>
    </location>
</feature>
<dbReference type="InterPro" id="IPR003673">
    <property type="entry name" value="CoA-Trfase_fam_III"/>
</dbReference>
<dbReference type="PANTHER" id="PTHR48228">
    <property type="entry name" value="SUCCINYL-COA--D-CITRAMALATE COA-TRANSFERASE"/>
    <property type="match status" value="1"/>
</dbReference>
<dbReference type="InterPro" id="IPR050509">
    <property type="entry name" value="CoA-transferase_III"/>
</dbReference>
<dbReference type="InterPro" id="IPR023606">
    <property type="entry name" value="CoA-Trfase_III_dom_1_sf"/>
</dbReference>
<dbReference type="SUPFAM" id="SSF89796">
    <property type="entry name" value="CoA-transferase family III (CaiB/BaiF)"/>
    <property type="match status" value="2"/>
</dbReference>
<protein>
    <recommendedName>
        <fullName evidence="6">CoA transferase</fullName>
    </recommendedName>
</protein>
<dbReference type="OrthoDB" id="9058532at2"/>
<dbReference type="Proteomes" id="UP000188929">
    <property type="component" value="Unassembled WGS sequence"/>
</dbReference>
<dbReference type="PANTHER" id="PTHR48228:SF6">
    <property type="entry name" value="L-CARNITINE COA-TRANSFERASE"/>
    <property type="match status" value="1"/>
</dbReference>
<evidence type="ECO:0000313" key="4">
    <source>
        <dbReference type="EMBL" id="ONH31708.1"/>
    </source>
</evidence>
<comment type="caution">
    <text evidence="4">The sequence shown here is derived from an EMBL/GenBank/DDBJ whole genome shotgun (WGS) entry which is preliminary data.</text>
</comment>
<name>A0A1V2IEU6_9ACTN</name>
<dbReference type="GO" id="GO:0003824">
    <property type="term" value="F:catalytic activity"/>
    <property type="evidence" value="ECO:0007669"/>
    <property type="project" value="InterPro"/>
</dbReference>
<keyword evidence="2" id="KW-0808">Transferase</keyword>
<dbReference type="Gene3D" id="3.30.1540.10">
    <property type="entry name" value="formyl-coa transferase, domain 3"/>
    <property type="match status" value="1"/>
</dbReference>
<proteinExistence type="inferred from homology"/>
<comment type="similarity">
    <text evidence="1">Belongs to the CoA-transferase III family.</text>
</comment>